<dbReference type="EMBL" id="JASMQC010000012">
    <property type="protein sequence ID" value="KAK1941385.1"/>
    <property type="molecule type" value="Genomic_DNA"/>
</dbReference>
<evidence type="ECO:0000256" key="1">
    <source>
        <dbReference type="SAM" id="MobiDB-lite"/>
    </source>
</evidence>
<dbReference type="SMART" id="SM00233">
    <property type="entry name" value="PH"/>
    <property type="match status" value="1"/>
</dbReference>
<feature type="region of interest" description="Disordered" evidence="1">
    <location>
        <begin position="361"/>
        <end position="384"/>
    </location>
</feature>
<feature type="compositionally biased region" description="Polar residues" evidence="1">
    <location>
        <begin position="1"/>
        <end position="12"/>
    </location>
</feature>
<feature type="domain" description="PH" evidence="2">
    <location>
        <begin position="220"/>
        <end position="320"/>
    </location>
</feature>
<accession>A0AAD9GMY0</accession>
<gene>
    <name evidence="3" type="ORF">P3T76_007251</name>
</gene>
<feature type="compositionally biased region" description="Polar residues" evidence="1">
    <location>
        <begin position="370"/>
        <end position="382"/>
    </location>
</feature>
<sequence>MASTANLPTSPEASPLAIAIQTPPPSPTKSILSPTPSVADILARDGSVDVRLLMISMWKHRANAPFTAELCQRLCSMPITQSMLDQVEFYLPQLAHMVVHLENELPMEDMEQFMLLLSQSSVHFALQFFWMIYAALDENRPKRAGNNPRSFARCARLLLALEQCFVYGSPAARQASELLTRQSISRDEMEQILIADRRFFAVQQSSADAAVAGTGLQDVAPVSGGWLLKKGGGTRTMGRRNWTLRWCRLEKRILLVFTKPTDLQPRAAIPLHGAKVQVVENKRPFYFEITHDFSETKAKFAAKTAEELSTWVAHIQKTAALPEPPSGSPTKGNSSPERTLARMSFAMRTFIMESSTNVNSNTSVAVDGATTPSPSKAESTSRPPEVTIDALAANLEQNLMRTRMLSSGGASACSTQVGDTEVSHCSTTDCYGSDTLMQTLMMPDQQRRYEFFCSMIHFVKSITDISEALRRVEPLKRKELLRPLLTQLRIPKRAYIPLCKSTDVSVIVI</sequence>
<keyword evidence="4" id="KW-1185">Reference proteome</keyword>
<organism evidence="3 4">
    <name type="scientific">Phytophthora citrophthora</name>
    <dbReference type="NCBI Taxonomy" id="4793"/>
    <lineage>
        <taxon>Eukaryota</taxon>
        <taxon>Sar</taxon>
        <taxon>Stramenopiles</taxon>
        <taxon>Oomycota</taxon>
        <taxon>Peronosporomycetes</taxon>
        <taxon>Peronosporales</taxon>
        <taxon>Peronosporaceae</taxon>
        <taxon>Phytophthora</taxon>
    </lineage>
</organism>
<dbReference type="Pfam" id="PF00169">
    <property type="entry name" value="PH"/>
    <property type="match status" value="1"/>
</dbReference>
<dbReference type="PROSITE" id="PS50003">
    <property type="entry name" value="PH_DOMAIN"/>
    <property type="match status" value="1"/>
</dbReference>
<dbReference type="InterPro" id="IPR011993">
    <property type="entry name" value="PH-like_dom_sf"/>
</dbReference>
<evidence type="ECO:0000313" key="3">
    <source>
        <dbReference type="EMBL" id="KAK1941385.1"/>
    </source>
</evidence>
<comment type="caution">
    <text evidence="3">The sequence shown here is derived from an EMBL/GenBank/DDBJ whole genome shotgun (WGS) entry which is preliminary data.</text>
</comment>
<evidence type="ECO:0000259" key="2">
    <source>
        <dbReference type="PROSITE" id="PS50003"/>
    </source>
</evidence>
<dbReference type="SUPFAM" id="SSF50729">
    <property type="entry name" value="PH domain-like"/>
    <property type="match status" value="1"/>
</dbReference>
<dbReference type="InterPro" id="IPR001849">
    <property type="entry name" value="PH_domain"/>
</dbReference>
<dbReference type="Proteomes" id="UP001259832">
    <property type="component" value="Unassembled WGS sequence"/>
</dbReference>
<feature type="region of interest" description="Disordered" evidence="1">
    <location>
        <begin position="1"/>
        <end position="33"/>
    </location>
</feature>
<reference evidence="3" key="1">
    <citation type="submission" date="2023-08" db="EMBL/GenBank/DDBJ databases">
        <title>Reference Genome Resource for the Citrus Pathogen Phytophthora citrophthora.</title>
        <authorList>
            <person name="Moller H."/>
            <person name="Coetzee B."/>
            <person name="Rose L.J."/>
            <person name="Van Niekerk J.M."/>
        </authorList>
    </citation>
    <scope>NUCLEOTIDE SEQUENCE</scope>
    <source>
        <strain evidence="3">STE-U-9442</strain>
    </source>
</reference>
<dbReference type="AlphaFoldDB" id="A0AAD9GMY0"/>
<proteinExistence type="predicted"/>
<evidence type="ECO:0000313" key="4">
    <source>
        <dbReference type="Proteomes" id="UP001259832"/>
    </source>
</evidence>
<protein>
    <submittedName>
        <fullName evidence="3">Cytohesin-4</fullName>
    </submittedName>
</protein>
<dbReference type="Gene3D" id="2.30.29.30">
    <property type="entry name" value="Pleckstrin-homology domain (PH domain)/Phosphotyrosine-binding domain (PTB)"/>
    <property type="match status" value="1"/>
</dbReference>
<name>A0AAD9GMY0_9STRA</name>
<dbReference type="CDD" id="cd00821">
    <property type="entry name" value="PH"/>
    <property type="match status" value="1"/>
</dbReference>